<evidence type="ECO:0000313" key="2">
    <source>
        <dbReference type="Proteomes" id="UP000036367"/>
    </source>
</evidence>
<gene>
    <name evidence="1" type="ORF">RISK_006554</name>
</gene>
<reference evidence="1" key="1">
    <citation type="submission" date="2015-05" db="EMBL/GenBank/DDBJ databases">
        <title>Permanent draft genome of Rhodopirellula islandicus K833.</title>
        <authorList>
            <person name="Kizina J."/>
            <person name="Richter M."/>
            <person name="Glockner F.O."/>
            <person name="Harder J."/>
        </authorList>
    </citation>
    <scope>NUCLEOTIDE SEQUENCE [LARGE SCALE GENOMIC DNA]</scope>
    <source>
        <strain evidence="1">K833</strain>
    </source>
</reference>
<proteinExistence type="predicted"/>
<dbReference type="AlphaFoldDB" id="A0A0J1B481"/>
<dbReference type="Proteomes" id="UP000036367">
    <property type="component" value="Unassembled WGS sequence"/>
</dbReference>
<organism evidence="1 2">
    <name type="scientific">Rhodopirellula islandica</name>
    <dbReference type="NCBI Taxonomy" id="595434"/>
    <lineage>
        <taxon>Bacteria</taxon>
        <taxon>Pseudomonadati</taxon>
        <taxon>Planctomycetota</taxon>
        <taxon>Planctomycetia</taxon>
        <taxon>Pirellulales</taxon>
        <taxon>Pirellulaceae</taxon>
        <taxon>Rhodopirellula</taxon>
    </lineage>
</organism>
<comment type="caution">
    <text evidence="1">The sequence shown here is derived from an EMBL/GenBank/DDBJ whole genome shotgun (WGS) entry which is preliminary data.</text>
</comment>
<sequence>MSLHFSSIFSIQFAAALGLSLAMKSKISDKSCFVVGEMNSFAI</sequence>
<dbReference type="EMBL" id="LECT01000054">
    <property type="protein sequence ID" value="KLU01398.1"/>
    <property type="molecule type" value="Genomic_DNA"/>
</dbReference>
<keyword evidence="2" id="KW-1185">Reference proteome</keyword>
<accession>A0A0J1B481</accession>
<protein>
    <submittedName>
        <fullName evidence="1">Uncharacterized protein</fullName>
    </submittedName>
</protein>
<name>A0A0J1B481_RHOIS</name>
<evidence type="ECO:0000313" key="1">
    <source>
        <dbReference type="EMBL" id="KLU01398.1"/>
    </source>
</evidence>